<dbReference type="EMBL" id="CAHP01000060">
    <property type="protein sequence ID" value="CCG43259.1"/>
    <property type="molecule type" value="Genomic_DNA"/>
</dbReference>
<organism evidence="2 3">
    <name type="scientific">Magnetospirillum molischianum DSM 120</name>
    <dbReference type="NCBI Taxonomy" id="1150626"/>
    <lineage>
        <taxon>Bacteria</taxon>
        <taxon>Pseudomonadati</taxon>
        <taxon>Pseudomonadota</taxon>
        <taxon>Alphaproteobacteria</taxon>
        <taxon>Rhodospirillales</taxon>
        <taxon>Rhodospirillaceae</taxon>
        <taxon>Magnetospirillum</taxon>
    </lineage>
</organism>
<feature type="chain" id="PRO_5003611820" evidence="1">
    <location>
        <begin position="20"/>
        <end position="103"/>
    </location>
</feature>
<evidence type="ECO:0000313" key="3">
    <source>
        <dbReference type="Proteomes" id="UP000004169"/>
    </source>
</evidence>
<protein>
    <submittedName>
        <fullName evidence="2">Uncharacterized protein</fullName>
    </submittedName>
</protein>
<evidence type="ECO:0000313" key="2">
    <source>
        <dbReference type="EMBL" id="CCG43259.1"/>
    </source>
</evidence>
<name>H8FY21_MAGML</name>
<proteinExistence type="predicted"/>
<sequence>MRGSLLIAALLVLSTPALAELKSRNIPPDEAKMLQTKCLLLALDRAPKAFKATETLWASSVETEGLTSVSIILMGKIVDQKATYDAMCEGPNGKIKLTRFELQ</sequence>
<reference evidence="2 3" key="1">
    <citation type="journal article" date="2012" name="J. Bacteriol.">
        <title>Draft Genome Sequence of the Purple Photosynthetic Bacterium Phaeospirillum molischianum DSM120, a Particularly Versatile Bacterium.</title>
        <authorList>
            <person name="Duquesne K."/>
            <person name="Prima V."/>
            <person name="Ji B."/>
            <person name="Rouy Z."/>
            <person name="Medigue C."/>
            <person name="Talla E."/>
            <person name="Sturgis J.N."/>
        </authorList>
    </citation>
    <scope>NUCLEOTIDE SEQUENCE [LARGE SCALE GENOMIC DNA]</scope>
    <source>
        <strain evidence="3">DSM120</strain>
    </source>
</reference>
<evidence type="ECO:0000256" key="1">
    <source>
        <dbReference type="SAM" id="SignalP"/>
    </source>
</evidence>
<keyword evidence="1" id="KW-0732">Signal</keyword>
<dbReference type="Proteomes" id="UP000004169">
    <property type="component" value="Unassembled WGS sequence"/>
</dbReference>
<comment type="caution">
    <text evidence="2">The sequence shown here is derived from an EMBL/GenBank/DDBJ whole genome shotgun (WGS) entry which is preliminary data.</text>
</comment>
<gene>
    <name evidence="2" type="ORF">PHAMO_80050</name>
</gene>
<dbReference type="AlphaFoldDB" id="H8FY21"/>
<dbReference type="RefSeq" id="WP_002731323.1">
    <property type="nucleotide sequence ID" value="NZ_CAHP01000060.1"/>
</dbReference>
<accession>H8FY21</accession>
<keyword evidence="3" id="KW-1185">Reference proteome</keyword>
<feature type="signal peptide" evidence="1">
    <location>
        <begin position="1"/>
        <end position="19"/>
    </location>
</feature>
<dbReference type="STRING" id="1150626.PHAMO_80050"/>